<name>A0ABR8SXF0_9BACL</name>
<proteinExistence type="predicted"/>
<gene>
    <name evidence="2" type="ORF">H9647_08915</name>
</gene>
<evidence type="ECO:0008006" key="4">
    <source>
        <dbReference type="Google" id="ProtNLM"/>
    </source>
</evidence>
<evidence type="ECO:0000313" key="3">
    <source>
        <dbReference type="Proteomes" id="UP000608071"/>
    </source>
</evidence>
<reference evidence="2 3" key="1">
    <citation type="submission" date="2020-08" db="EMBL/GenBank/DDBJ databases">
        <title>A Genomic Blueprint of the Chicken Gut Microbiome.</title>
        <authorList>
            <person name="Gilroy R."/>
            <person name="Ravi A."/>
            <person name="Getino M."/>
            <person name="Pursley I."/>
            <person name="Horton D.L."/>
            <person name="Alikhan N.-F."/>
            <person name="Baker D."/>
            <person name="Gharbi K."/>
            <person name="Hall N."/>
            <person name="Watson M."/>
            <person name="Adriaenssens E.M."/>
            <person name="Foster-Nyarko E."/>
            <person name="Jarju S."/>
            <person name="Secka A."/>
            <person name="Antonio M."/>
            <person name="Oren A."/>
            <person name="Chaudhuri R."/>
            <person name="La Ragione R.M."/>
            <person name="Hildebrand F."/>
            <person name="Pallen M.J."/>
        </authorList>
    </citation>
    <scope>NUCLEOTIDE SEQUENCE [LARGE SCALE GENOMIC DNA]</scope>
    <source>
        <strain evidence="2 3">Sa2BVA9</strain>
    </source>
</reference>
<organism evidence="2 3">
    <name type="scientific">Paenibacillus gallinarum</name>
    <dbReference type="NCBI Taxonomy" id="2762232"/>
    <lineage>
        <taxon>Bacteria</taxon>
        <taxon>Bacillati</taxon>
        <taxon>Bacillota</taxon>
        <taxon>Bacilli</taxon>
        <taxon>Bacillales</taxon>
        <taxon>Paenibacillaceae</taxon>
        <taxon>Paenibacillus</taxon>
    </lineage>
</organism>
<feature type="transmembrane region" description="Helical" evidence="1">
    <location>
        <begin position="6"/>
        <end position="23"/>
    </location>
</feature>
<dbReference type="EMBL" id="JACSQL010000002">
    <property type="protein sequence ID" value="MBD7968184.1"/>
    <property type="molecule type" value="Genomic_DNA"/>
</dbReference>
<keyword evidence="1" id="KW-0472">Membrane</keyword>
<dbReference type="RefSeq" id="WP_191799372.1">
    <property type="nucleotide sequence ID" value="NZ_JACSQL010000002.1"/>
</dbReference>
<comment type="caution">
    <text evidence="2">The sequence shown here is derived from an EMBL/GenBank/DDBJ whole genome shotgun (WGS) entry which is preliminary data.</text>
</comment>
<sequence length="331" mass="38306">MRITDYSILFVIIMFPFFWVFSLHGTDDLMVMRLEQKYNQSIQTAVQDASQMMHQNEDPSLEASYDSVKLLKVDKDLLLDRFMQTISINFGLENDLPAQQAFLTYLPALVVIDYDGFYLYRSTAYTDISGNEAEEHLWTEKKLYVYEDDDGNLFRFTLDDYVHVYAQGTDQWIEGYRNELQLLTSIPLLQDAEGFENVRRQVIVSTIQDHLASAISYHNDHILRNGNVYQFTLPIIPQEEWYNTIDDVGVMAFIQGIPVGDQYYNNYAFGSGRLVKKDVIIGAIDESTGSKYYYKSGCEFPYRPVERFNNAKEAAASGYYERTCYEGQGSF</sequence>
<keyword evidence="3" id="KW-1185">Reference proteome</keyword>
<evidence type="ECO:0000313" key="2">
    <source>
        <dbReference type="EMBL" id="MBD7968184.1"/>
    </source>
</evidence>
<evidence type="ECO:0000256" key="1">
    <source>
        <dbReference type="SAM" id="Phobius"/>
    </source>
</evidence>
<protein>
    <recommendedName>
        <fullName evidence="4">F0F1-type ATP synthase</fullName>
    </recommendedName>
</protein>
<keyword evidence="1" id="KW-0812">Transmembrane</keyword>
<keyword evidence="1" id="KW-1133">Transmembrane helix</keyword>
<accession>A0ABR8SXF0</accession>
<dbReference type="Proteomes" id="UP000608071">
    <property type="component" value="Unassembled WGS sequence"/>
</dbReference>